<evidence type="ECO:0000313" key="4">
    <source>
        <dbReference type="Proteomes" id="UP000036908"/>
    </source>
</evidence>
<name>A0A0L8AM24_9BACT</name>
<dbReference type="Gene3D" id="3.40.50.12230">
    <property type="match status" value="1"/>
</dbReference>
<keyword evidence="4" id="KW-1185">Reference proteome</keyword>
<evidence type="ECO:0000259" key="1">
    <source>
        <dbReference type="Pfam" id="PF00551"/>
    </source>
</evidence>
<evidence type="ECO:0000259" key="2">
    <source>
        <dbReference type="Pfam" id="PF18216"/>
    </source>
</evidence>
<feature type="domain" description="Formyl transferase N-terminal" evidence="1">
    <location>
        <begin position="73"/>
        <end position="161"/>
    </location>
</feature>
<dbReference type="InterPro" id="IPR002376">
    <property type="entry name" value="Formyl_transf_N"/>
</dbReference>
<gene>
    <name evidence="3" type="ORF">OB69_08195</name>
</gene>
<comment type="caution">
    <text evidence="3">The sequence shown here is derived from an EMBL/GenBank/DDBJ whole genome shotgun (WGS) entry which is preliminary data.</text>
</comment>
<dbReference type="OrthoDB" id="9802815at2"/>
<protein>
    <recommendedName>
        <fullName evidence="5">Formyl transferase N-terminal domain-containing protein</fullName>
    </recommendedName>
</protein>
<dbReference type="PANTHER" id="PTHR11138:SF5">
    <property type="entry name" value="METHIONYL-TRNA FORMYLTRANSFERASE, MITOCHONDRIAL"/>
    <property type="match status" value="1"/>
</dbReference>
<reference evidence="4" key="1">
    <citation type="submission" date="2014-11" db="EMBL/GenBank/DDBJ databases">
        <title>Genome sequencing of Roseivirga sp. D-25.</title>
        <authorList>
            <person name="Selvaratnam C."/>
            <person name="Thevarajoo S."/>
            <person name="Goh K.M."/>
            <person name="Eee R."/>
            <person name="Chan K.-G."/>
            <person name="Chong C.S."/>
        </authorList>
    </citation>
    <scope>NUCLEOTIDE SEQUENCE [LARGE SCALE GENOMIC DNA]</scope>
    <source>
        <strain evidence="4">D-25</strain>
    </source>
</reference>
<feature type="domain" description="N-formyltransferase dimerization C-terminal" evidence="2">
    <location>
        <begin position="200"/>
        <end position="250"/>
    </location>
</feature>
<organism evidence="3 4">
    <name type="scientific">Roseivirga seohaensis subsp. aquiponti</name>
    <dbReference type="NCBI Taxonomy" id="1566026"/>
    <lineage>
        <taxon>Bacteria</taxon>
        <taxon>Pseudomonadati</taxon>
        <taxon>Bacteroidota</taxon>
        <taxon>Cytophagia</taxon>
        <taxon>Cytophagales</taxon>
        <taxon>Roseivirgaceae</taxon>
        <taxon>Roseivirga</taxon>
    </lineage>
</organism>
<dbReference type="Pfam" id="PF00551">
    <property type="entry name" value="Formyl_trans_N"/>
    <property type="match status" value="1"/>
</dbReference>
<dbReference type="InterPro" id="IPR040660">
    <property type="entry name" value="N_formyltrans_C"/>
</dbReference>
<dbReference type="GO" id="GO:0005829">
    <property type="term" value="C:cytosol"/>
    <property type="evidence" value="ECO:0007669"/>
    <property type="project" value="TreeGrafter"/>
</dbReference>
<sequence>MRIIPFADHKIGYDCVEYLLHLEGIGKVEIPFLVTTSNNENNWWPSLASLASEKSILIFEPDKPIDDFIFDDIDFVFLISWKYLMPKSFVNHYDVIINLHYSLLPKFRGVYPVNWAIIEGEEKTGVTFHSINNCIDRGHLLAQREVDIVENDTSYSLLQKLDIIAFDLFQAIITEQILSGNICFINVLPDESAYYSRIKFNEKAKLSLQENMKIGDILNILRGYTFKDGTSSAYFIGRNGKKYWVSIDIKSDE</sequence>
<dbReference type="EMBL" id="JSVA01000008">
    <property type="protein sequence ID" value="KOF03267.1"/>
    <property type="molecule type" value="Genomic_DNA"/>
</dbReference>
<evidence type="ECO:0008006" key="5">
    <source>
        <dbReference type="Google" id="ProtNLM"/>
    </source>
</evidence>
<dbReference type="AlphaFoldDB" id="A0A0L8AM24"/>
<dbReference type="Proteomes" id="UP000036908">
    <property type="component" value="Unassembled WGS sequence"/>
</dbReference>
<dbReference type="RefSeq" id="WP_053223214.1">
    <property type="nucleotide sequence ID" value="NZ_JSVA01000008.1"/>
</dbReference>
<proteinExistence type="predicted"/>
<dbReference type="GO" id="GO:0004479">
    <property type="term" value="F:methionyl-tRNA formyltransferase activity"/>
    <property type="evidence" value="ECO:0007669"/>
    <property type="project" value="TreeGrafter"/>
</dbReference>
<dbReference type="PANTHER" id="PTHR11138">
    <property type="entry name" value="METHIONYL-TRNA FORMYLTRANSFERASE"/>
    <property type="match status" value="1"/>
</dbReference>
<dbReference type="PATRIC" id="fig|1566026.4.peg.3473"/>
<accession>A0A0L8AM24</accession>
<dbReference type="Pfam" id="PF18216">
    <property type="entry name" value="N_formyltrans_C"/>
    <property type="match status" value="1"/>
</dbReference>
<dbReference type="SUPFAM" id="SSF53328">
    <property type="entry name" value="Formyltransferase"/>
    <property type="match status" value="1"/>
</dbReference>
<evidence type="ECO:0000313" key="3">
    <source>
        <dbReference type="EMBL" id="KOF03267.1"/>
    </source>
</evidence>
<dbReference type="InterPro" id="IPR036477">
    <property type="entry name" value="Formyl_transf_N_sf"/>
</dbReference>